<dbReference type="InterPro" id="IPR009060">
    <property type="entry name" value="UBA-like_sf"/>
</dbReference>
<evidence type="ECO:0000256" key="15">
    <source>
        <dbReference type="PROSITE-ProRule" id="PRU00502"/>
    </source>
</evidence>
<dbReference type="InterPro" id="IPR041432">
    <property type="entry name" value="UBP13_Znf-UBP_var"/>
</dbReference>
<feature type="binding site" evidence="14">
    <location>
        <position position="214"/>
    </location>
    <ligand>
        <name>Zn(2+)</name>
        <dbReference type="ChEBI" id="CHEBI:29105"/>
    </ligand>
</feature>
<evidence type="ECO:0000256" key="10">
    <source>
        <dbReference type="ARBA" id="ARBA00022833"/>
    </source>
</evidence>
<dbReference type="InterPro" id="IPR016652">
    <property type="entry name" value="Ubiquitinyl_hydrolase"/>
</dbReference>
<dbReference type="GO" id="GO:0005634">
    <property type="term" value="C:nucleus"/>
    <property type="evidence" value="ECO:0007669"/>
    <property type="project" value="TreeGrafter"/>
</dbReference>
<feature type="domain" description="UBP-type" evidence="19">
    <location>
        <begin position="160"/>
        <end position="266"/>
    </location>
</feature>
<dbReference type="PIRSF" id="PIRSF016308">
    <property type="entry name" value="UBP"/>
    <property type="match status" value="1"/>
</dbReference>
<dbReference type="PROSITE" id="PS50271">
    <property type="entry name" value="ZF_UBP"/>
    <property type="match status" value="1"/>
</dbReference>
<gene>
    <name evidence="20" type="ORF">C6P40_003861</name>
</gene>
<dbReference type="OrthoDB" id="361536at2759"/>
<dbReference type="GO" id="GO:0006508">
    <property type="term" value="P:proteolysis"/>
    <property type="evidence" value="ECO:0007669"/>
    <property type="project" value="UniProtKB-KW"/>
</dbReference>
<dbReference type="InterPro" id="IPR013083">
    <property type="entry name" value="Znf_RING/FYVE/PHD"/>
</dbReference>
<dbReference type="Gene3D" id="3.30.40.10">
    <property type="entry name" value="Zinc/RING finger domain, C3HC4 (zinc finger)"/>
    <property type="match status" value="2"/>
</dbReference>
<evidence type="ECO:0000259" key="17">
    <source>
        <dbReference type="PROSITE" id="PS50030"/>
    </source>
</evidence>
<dbReference type="GO" id="GO:0005829">
    <property type="term" value="C:cytosol"/>
    <property type="evidence" value="ECO:0007669"/>
    <property type="project" value="TreeGrafter"/>
</dbReference>
<evidence type="ECO:0000256" key="16">
    <source>
        <dbReference type="RuleBase" id="RU366025"/>
    </source>
</evidence>
<dbReference type="PROSITE" id="PS00973">
    <property type="entry name" value="USP_2"/>
    <property type="match status" value="1"/>
</dbReference>
<evidence type="ECO:0000256" key="11">
    <source>
        <dbReference type="PIRNR" id="PIRNR016308"/>
    </source>
</evidence>
<feature type="active site" description="Nucleophile" evidence="12">
    <location>
        <position position="318"/>
    </location>
</feature>
<keyword evidence="5" id="KW-0677">Repeat</keyword>
<protein>
    <recommendedName>
        <fullName evidence="11 16">Ubiquitin carboxyl-terminal hydrolase</fullName>
        <ecNumber evidence="11 16">3.4.19.12</ecNumber>
    </recommendedName>
</protein>
<feature type="domain" description="UBA" evidence="17">
    <location>
        <begin position="655"/>
        <end position="695"/>
    </location>
</feature>
<evidence type="ECO:0000256" key="4">
    <source>
        <dbReference type="ARBA" id="ARBA00022723"/>
    </source>
</evidence>
<evidence type="ECO:0000259" key="19">
    <source>
        <dbReference type="PROSITE" id="PS50271"/>
    </source>
</evidence>
<feature type="active site" description="Proton acceptor" evidence="12">
    <location>
        <position position="750"/>
    </location>
</feature>
<name>A0A9P6WQN9_9ASCO</name>
<feature type="binding site" evidence="13">
    <location>
        <position position="247"/>
    </location>
    <ligand>
        <name>substrate</name>
    </ligand>
</feature>
<dbReference type="PROSITE" id="PS00972">
    <property type="entry name" value="USP_1"/>
    <property type="match status" value="1"/>
</dbReference>
<evidence type="ECO:0000256" key="9">
    <source>
        <dbReference type="ARBA" id="ARBA00022807"/>
    </source>
</evidence>
<dbReference type="InterPro" id="IPR050164">
    <property type="entry name" value="Peptidase_C19"/>
</dbReference>
<dbReference type="PROSITE" id="PS50235">
    <property type="entry name" value="USP_3"/>
    <property type="match status" value="1"/>
</dbReference>
<dbReference type="PROSITE" id="PS50030">
    <property type="entry name" value="UBA"/>
    <property type="match status" value="2"/>
</dbReference>
<feature type="binding site" evidence="14">
    <location>
        <position position="184"/>
    </location>
    <ligand>
        <name>Zn(2+)</name>
        <dbReference type="ChEBI" id="CHEBI:29105"/>
    </ligand>
</feature>
<dbReference type="CDD" id="cd14298">
    <property type="entry name" value="UBA2_scUBP14_like"/>
    <property type="match status" value="1"/>
</dbReference>
<sequence length="800" mass="91603">MTEELSINLDSIVIPTSSSKVFKDDCMFSFDTAFDPNGLDICMTCHQAFSRGEFKYTQMHSEFYNHDIFLNYKKIRKINNKCEIENDEQPKKMIKLEIKETLESDLFDIKCSIYFQKLNKSIEYPNNELPLKVSQAVESILNSTSSEKKEEISSWELEIKPCKHSLNLIQNPISNLQLKKCNNCELNENLWICLHCGNLGCGRSQFGGVPGNSHAMLHEKENSDHYIAVKLGSLSTDIADCYCYSCDEEIKVPNLSKLLKTFGIDITKFIRTEKSLTELQIEQNIQWDFKMTVGNNNEELKPIFGKGLTGFKNLGNSCYLASVLQILFSLKSFKDAFFNLNGIPLDKILGNFKPYEDIETQLFKIGDGLLSGRYSKPDNFTTETIKYQHGIKPSGFKKLIGEGHNEFSTMLQQDAFEFWGYLIDKLEKKKIYGQLNNSPTDSLKFILENKIKCKNCNFVRIKNEITDFINIPININLLEKDINGNEIYEETTVNESIKSWKLPEIFEYSCPKCGNLQEAIKEVGFKTNPQYLVINPQRIILKNWVPTKVTVPIKFDETLSLKDFKGNGLLSGEEEFIDEEGEGEEITNEPQFDQNVMNSLFDMGFTENRVKHALFATGNKGAEIAMNWLFEHIEDPNIDKPFKASINVNKKENNFVDSEKLESLSNMGFTELISKKALILNNGNVEAAVEWLFNNPDDDGVIEVDESNNDNNDNYNDVLLKKLEQENDSSGEYQLIGIICHKGTSVHSGHYVAFIKKEVEIDGNKEKRWVLFNDEKVVLAVKENMKEVESSGYLYIYERI</sequence>
<evidence type="ECO:0000259" key="18">
    <source>
        <dbReference type="PROSITE" id="PS50235"/>
    </source>
</evidence>
<organism evidence="20 21">
    <name type="scientific">Pichia californica</name>
    <dbReference type="NCBI Taxonomy" id="460514"/>
    <lineage>
        <taxon>Eukaryota</taxon>
        <taxon>Fungi</taxon>
        <taxon>Dikarya</taxon>
        <taxon>Ascomycota</taxon>
        <taxon>Saccharomycotina</taxon>
        <taxon>Pichiomycetes</taxon>
        <taxon>Pichiales</taxon>
        <taxon>Pichiaceae</taxon>
        <taxon>Pichia</taxon>
    </lineage>
</organism>
<keyword evidence="9 11" id="KW-0788">Thiol protease</keyword>
<comment type="catalytic activity">
    <reaction evidence="1 11 16">
        <text>Thiol-dependent hydrolysis of ester, thioester, amide, peptide and isopeptide bonds formed by the C-terminal Gly of ubiquitin (a 76-residue protein attached to proteins as an intracellular targeting signal).</text>
        <dbReference type="EC" id="3.4.19.12"/>
    </reaction>
</comment>
<evidence type="ECO:0000256" key="13">
    <source>
        <dbReference type="PIRSR" id="PIRSR016308-2"/>
    </source>
</evidence>
<dbReference type="Gene3D" id="1.10.8.10">
    <property type="entry name" value="DNA helicase RuvA subunit, C-terminal domain"/>
    <property type="match status" value="2"/>
</dbReference>
<dbReference type="FunFam" id="3.30.40.10:FF:000396">
    <property type="entry name" value="Ubiquitin carboxyl-terminal hydrolase"/>
    <property type="match status" value="1"/>
</dbReference>
<feature type="binding site" evidence="14">
    <location>
        <position position="181"/>
    </location>
    <ligand>
        <name>Zn(2+)</name>
        <dbReference type="ChEBI" id="CHEBI:29105"/>
    </ligand>
</feature>
<feature type="domain" description="USP" evidence="18">
    <location>
        <begin position="309"/>
        <end position="800"/>
    </location>
</feature>
<evidence type="ECO:0000313" key="21">
    <source>
        <dbReference type="Proteomes" id="UP000697127"/>
    </source>
</evidence>
<feature type="binding site" evidence="14">
    <location>
        <position position="201"/>
    </location>
    <ligand>
        <name>Zn(2+)</name>
        <dbReference type="ChEBI" id="CHEBI:29105"/>
    </ligand>
</feature>
<accession>A0A9P6WQN9</accession>
<keyword evidence="6 15" id="KW-0863">Zinc-finger</keyword>
<dbReference type="Pfam" id="PF02148">
    <property type="entry name" value="zf-UBP"/>
    <property type="match status" value="1"/>
</dbReference>
<evidence type="ECO:0000256" key="7">
    <source>
        <dbReference type="ARBA" id="ARBA00022786"/>
    </source>
</evidence>
<keyword evidence="4 11" id="KW-0479">Metal-binding</keyword>
<feature type="binding site" evidence="13">
    <location>
        <position position="244"/>
    </location>
    <ligand>
        <name>substrate</name>
    </ligand>
</feature>
<comment type="similarity">
    <text evidence="2 11 16">Belongs to the peptidase C19 family.</text>
</comment>
<dbReference type="InterPro" id="IPR038765">
    <property type="entry name" value="Papain-like_cys_pep_sf"/>
</dbReference>
<keyword evidence="7 11" id="KW-0833">Ubl conjugation pathway</keyword>
<reference evidence="20" key="1">
    <citation type="submission" date="2020-11" db="EMBL/GenBank/DDBJ databases">
        <title>Kefir isolates.</title>
        <authorList>
            <person name="Marcisauskas S."/>
            <person name="Kim Y."/>
            <person name="Blasche S."/>
        </authorList>
    </citation>
    <scope>NUCLEOTIDE SEQUENCE</scope>
    <source>
        <strain evidence="20">Olga-1</strain>
    </source>
</reference>
<dbReference type="InterPro" id="IPR001607">
    <property type="entry name" value="Znf_UBP"/>
</dbReference>
<evidence type="ECO:0000256" key="3">
    <source>
        <dbReference type="ARBA" id="ARBA00022670"/>
    </source>
</evidence>
<dbReference type="Gene3D" id="3.90.70.10">
    <property type="entry name" value="Cysteine proteinases"/>
    <property type="match status" value="1"/>
</dbReference>
<dbReference type="AlphaFoldDB" id="A0A9P6WQN9"/>
<evidence type="ECO:0000256" key="8">
    <source>
        <dbReference type="ARBA" id="ARBA00022801"/>
    </source>
</evidence>
<dbReference type="GO" id="GO:0016579">
    <property type="term" value="P:protein deubiquitination"/>
    <property type="evidence" value="ECO:0007669"/>
    <property type="project" value="InterPro"/>
</dbReference>
<dbReference type="InterPro" id="IPR028889">
    <property type="entry name" value="USP"/>
</dbReference>
<dbReference type="InterPro" id="IPR018200">
    <property type="entry name" value="USP_CS"/>
</dbReference>
<evidence type="ECO:0000256" key="5">
    <source>
        <dbReference type="ARBA" id="ARBA00022737"/>
    </source>
</evidence>
<proteinExistence type="inferred from homology"/>
<keyword evidence="10 11" id="KW-0862">Zinc</keyword>
<dbReference type="Pfam" id="PF00443">
    <property type="entry name" value="UCH"/>
    <property type="match status" value="1"/>
</dbReference>
<dbReference type="SMART" id="SM00290">
    <property type="entry name" value="ZnF_UBP"/>
    <property type="match status" value="1"/>
</dbReference>
<dbReference type="FunFam" id="1.10.8.10:FF:000086">
    <property type="entry name" value="Ubiquitin carboxyl-terminal hydrolase"/>
    <property type="match status" value="1"/>
</dbReference>
<dbReference type="InterPro" id="IPR033864">
    <property type="entry name" value="UBA2_scUBP14-like"/>
</dbReference>
<feature type="binding site" evidence="13">
    <location>
        <begin position="203"/>
        <end position="206"/>
    </location>
    <ligand>
        <name>substrate</name>
    </ligand>
</feature>
<dbReference type="EC" id="3.4.19.12" evidence="11 16"/>
<dbReference type="PANTHER" id="PTHR24006">
    <property type="entry name" value="UBIQUITIN CARBOXYL-TERMINAL HYDROLASE"/>
    <property type="match status" value="1"/>
</dbReference>
<keyword evidence="21" id="KW-1185">Reference proteome</keyword>
<dbReference type="InterPro" id="IPR015940">
    <property type="entry name" value="UBA"/>
</dbReference>
<dbReference type="PANTHER" id="PTHR24006:SF664">
    <property type="entry name" value="UBIQUITIN CARBOXYL-TERMINAL HYDROLASE"/>
    <property type="match status" value="1"/>
</dbReference>
<keyword evidence="3 11" id="KW-0645">Protease</keyword>
<evidence type="ECO:0000256" key="14">
    <source>
        <dbReference type="PIRSR" id="PIRSR016308-3"/>
    </source>
</evidence>
<feature type="binding site" evidence="13">
    <location>
        <position position="242"/>
    </location>
    <ligand>
        <name>substrate</name>
    </ligand>
</feature>
<dbReference type="CDD" id="cd02658">
    <property type="entry name" value="Peptidase_C19B"/>
    <property type="match status" value="1"/>
</dbReference>
<feature type="domain" description="UBA" evidence="17">
    <location>
        <begin position="591"/>
        <end position="632"/>
    </location>
</feature>
<dbReference type="SMART" id="SM00165">
    <property type="entry name" value="UBA"/>
    <property type="match status" value="2"/>
</dbReference>
<dbReference type="GO" id="GO:0004843">
    <property type="term" value="F:cysteine-type deubiquitinase activity"/>
    <property type="evidence" value="ECO:0007669"/>
    <property type="project" value="UniProtKB-UniRule"/>
</dbReference>
<evidence type="ECO:0000313" key="20">
    <source>
        <dbReference type="EMBL" id="KAG0690098.1"/>
    </source>
</evidence>
<dbReference type="InterPro" id="IPR001394">
    <property type="entry name" value="Peptidase_C19_UCH"/>
</dbReference>
<dbReference type="SUPFAM" id="SSF46934">
    <property type="entry name" value="UBA-like"/>
    <property type="match status" value="1"/>
</dbReference>
<dbReference type="GO" id="GO:0008270">
    <property type="term" value="F:zinc ion binding"/>
    <property type="evidence" value="ECO:0007669"/>
    <property type="project" value="UniProtKB-UniRule"/>
</dbReference>
<evidence type="ECO:0000256" key="6">
    <source>
        <dbReference type="ARBA" id="ARBA00022771"/>
    </source>
</evidence>
<evidence type="ECO:0000256" key="1">
    <source>
        <dbReference type="ARBA" id="ARBA00000707"/>
    </source>
</evidence>
<comment type="caution">
    <text evidence="20">The sequence shown here is derived from an EMBL/GenBank/DDBJ whole genome shotgun (WGS) entry which is preliminary data.</text>
</comment>
<keyword evidence="8 11" id="KW-0378">Hydrolase</keyword>
<evidence type="ECO:0000256" key="12">
    <source>
        <dbReference type="PIRSR" id="PIRSR016308-1"/>
    </source>
</evidence>
<dbReference type="Pfam" id="PF00627">
    <property type="entry name" value="UBA"/>
    <property type="match status" value="2"/>
</dbReference>
<dbReference type="SUPFAM" id="SSF57850">
    <property type="entry name" value="RING/U-box"/>
    <property type="match status" value="1"/>
</dbReference>
<dbReference type="Proteomes" id="UP000697127">
    <property type="component" value="Unassembled WGS sequence"/>
</dbReference>
<dbReference type="EMBL" id="PUHW01000046">
    <property type="protein sequence ID" value="KAG0690098.1"/>
    <property type="molecule type" value="Genomic_DNA"/>
</dbReference>
<evidence type="ECO:0000256" key="2">
    <source>
        <dbReference type="ARBA" id="ARBA00009085"/>
    </source>
</evidence>
<dbReference type="SUPFAM" id="SSF54001">
    <property type="entry name" value="Cysteine proteinases"/>
    <property type="match status" value="1"/>
</dbReference>
<feature type="binding site" evidence="13">
    <location>
        <position position="191"/>
    </location>
    <ligand>
        <name>substrate</name>
    </ligand>
</feature>
<dbReference type="Pfam" id="PF17807">
    <property type="entry name" value="zf-UBP_var"/>
    <property type="match status" value="1"/>
</dbReference>